<keyword evidence="2" id="KW-1185">Reference proteome</keyword>
<sequence length="472" mass="51257">MQAYVSKPTPAYAQPAVRRRALDWDHYEAPYNRIWQTPAVFQQAVPGTYYAYVAPRRDVAYTYRRPLGSPPGACGQWFDDLGSLPLGSEGTRNVRGCSNPAHAASSRARKAEPVSLERDHIEVIEDYPLFTETTRRDEAQEKLKREEDRNAERTPQSSSTDLGTLSSGRPSSSSKDVLRDNSRYTQKPYRSKGRQGRDGAEPRSKGKRNAGGQGQATLTDIVSGRASPQVHMRGGGTDSGTFSEGGREREGAVQGGNATRDPSGVSPTCGMSGAATKEDGTGSPDHGGRPTQGAGSAASEPRCRREKDAVLGGAVREVSGERLTGMATAWKRRMHPQQHAEPGGVLPRQSRIKRCDGSILGSSRRRVRSTPASFVIDCMSEAGWGEGAGARRESHSSMSTELYTPYRVKGVVKQQIILQPLVCTAEQARLTIDGSRDQLATPRRLLQRAICQAIRTYIRIRCGAASRVDASA</sequence>
<proteinExistence type="predicted"/>
<name>A0ACC2HPJ7_9PLEO</name>
<dbReference type="Proteomes" id="UP001153331">
    <property type="component" value="Unassembled WGS sequence"/>
</dbReference>
<comment type="caution">
    <text evidence="1">The sequence shown here is derived from an EMBL/GenBank/DDBJ whole genome shotgun (WGS) entry which is preliminary data.</text>
</comment>
<evidence type="ECO:0000313" key="1">
    <source>
        <dbReference type="EMBL" id="KAJ8104992.1"/>
    </source>
</evidence>
<accession>A0ACC2HPJ7</accession>
<gene>
    <name evidence="1" type="ORF">OPT61_g10449</name>
</gene>
<reference evidence="1" key="1">
    <citation type="submission" date="2022-11" db="EMBL/GenBank/DDBJ databases">
        <title>Genome Sequence of Boeremia exigua.</title>
        <authorList>
            <person name="Buettner E."/>
        </authorList>
    </citation>
    <scope>NUCLEOTIDE SEQUENCE</scope>
    <source>
        <strain evidence="1">CU02</strain>
    </source>
</reference>
<dbReference type="EMBL" id="JAPHNI010001700">
    <property type="protein sequence ID" value="KAJ8104992.1"/>
    <property type="molecule type" value="Genomic_DNA"/>
</dbReference>
<protein>
    <submittedName>
        <fullName evidence="1">Uncharacterized protein</fullName>
    </submittedName>
</protein>
<organism evidence="1 2">
    <name type="scientific">Boeremia exigua</name>
    <dbReference type="NCBI Taxonomy" id="749465"/>
    <lineage>
        <taxon>Eukaryota</taxon>
        <taxon>Fungi</taxon>
        <taxon>Dikarya</taxon>
        <taxon>Ascomycota</taxon>
        <taxon>Pezizomycotina</taxon>
        <taxon>Dothideomycetes</taxon>
        <taxon>Pleosporomycetidae</taxon>
        <taxon>Pleosporales</taxon>
        <taxon>Pleosporineae</taxon>
        <taxon>Didymellaceae</taxon>
        <taxon>Boeremia</taxon>
    </lineage>
</organism>
<evidence type="ECO:0000313" key="2">
    <source>
        <dbReference type="Proteomes" id="UP001153331"/>
    </source>
</evidence>